<dbReference type="PROSITE" id="PS51167">
    <property type="entry name" value="CHORISMATE_MUT_1"/>
    <property type="match status" value="1"/>
</dbReference>
<reference evidence="4" key="2">
    <citation type="submission" date="2020-09" db="EMBL/GenBank/DDBJ databases">
        <authorList>
            <person name="Sun Q."/>
            <person name="Zhou Y."/>
        </authorList>
    </citation>
    <scope>NUCLEOTIDE SEQUENCE</scope>
    <source>
        <strain evidence="4">CGMCC 1.12153</strain>
    </source>
</reference>
<dbReference type="GO" id="GO:0046417">
    <property type="term" value="P:chorismate metabolic process"/>
    <property type="evidence" value="ECO:0007669"/>
    <property type="project" value="TreeGrafter"/>
</dbReference>
<keyword evidence="2 3" id="KW-0057">Aromatic amino acid biosynthesis</keyword>
<accession>A0A917AZ19</accession>
<dbReference type="PANTHER" id="PTHR21164:SF0">
    <property type="entry name" value="CHORISMATE MUTASE AROH"/>
    <property type="match status" value="1"/>
</dbReference>
<dbReference type="InterPro" id="IPR035959">
    <property type="entry name" value="RutC-like_sf"/>
</dbReference>
<evidence type="ECO:0000313" key="4">
    <source>
        <dbReference type="EMBL" id="GGF09420.1"/>
    </source>
</evidence>
<dbReference type="Pfam" id="PF07736">
    <property type="entry name" value="CM_1"/>
    <property type="match status" value="1"/>
</dbReference>
<comment type="caution">
    <text evidence="4">The sequence shown here is derived from an EMBL/GenBank/DDBJ whole genome shotgun (WGS) entry which is preliminary data.</text>
</comment>
<feature type="binding site" evidence="2">
    <location>
        <position position="107"/>
    </location>
    <ligand>
        <name>prephenate</name>
        <dbReference type="ChEBI" id="CHEBI:29934"/>
    </ligand>
</feature>
<feature type="binding site" evidence="2">
    <location>
        <position position="6"/>
    </location>
    <ligand>
        <name>prephenate</name>
        <dbReference type="ChEBI" id="CHEBI:29934"/>
    </ligand>
</feature>
<keyword evidence="2 3" id="KW-0028">Amino-acid biosynthesis</keyword>
<dbReference type="Proteomes" id="UP000660110">
    <property type="component" value="Unassembled WGS sequence"/>
</dbReference>
<protein>
    <recommendedName>
        <fullName evidence="1 3">chorismate mutase</fullName>
        <ecNumber evidence="1 3">5.4.99.5</ecNumber>
    </recommendedName>
</protein>
<proteinExistence type="predicted"/>
<name>A0A917AZ19_HALAA</name>
<keyword evidence="3" id="KW-0413">Isomerase</keyword>
<dbReference type="GO" id="GO:0009073">
    <property type="term" value="P:aromatic amino acid family biosynthetic process"/>
    <property type="evidence" value="ECO:0007669"/>
    <property type="project" value="UniProtKB-UniRule"/>
</dbReference>
<dbReference type="Gene3D" id="3.30.1330.40">
    <property type="entry name" value="RutC-like"/>
    <property type="match status" value="1"/>
</dbReference>
<sequence>MMRGIRGATTVEANDAEEIVARSRELVLDMIEKNDIAAEDVASVLFSVTEDLDAAFPAKSIRSISGWTYVPVMCMQEIPVPNSLSTCIRVMMTVNSDSSQKDIHHVYHYGAKVLRPDLEQVRSEKHES</sequence>
<comment type="catalytic activity">
    <reaction evidence="3">
        <text>chorismate = prephenate</text>
        <dbReference type="Rhea" id="RHEA:13897"/>
        <dbReference type="ChEBI" id="CHEBI:29748"/>
        <dbReference type="ChEBI" id="CHEBI:29934"/>
        <dbReference type="EC" id="5.4.99.5"/>
    </reaction>
</comment>
<dbReference type="InterPro" id="IPR008243">
    <property type="entry name" value="Chorismate_mutase_AroH"/>
</dbReference>
<evidence type="ECO:0000313" key="5">
    <source>
        <dbReference type="Proteomes" id="UP000660110"/>
    </source>
</evidence>
<dbReference type="EMBL" id="BMEL01000001">
    <property type="protein sequence ID" value="GGF09420.1"/>
    <property type="molecule type" value="Genomic_DNA"/>
</dbReference>
<evidence type="ECO:0000256" key="1">
    <source>
        <dbReference type="NCBIfam" id="TIGR01796"/>
    </source>
</evidence>
<dbReference type="CDD" id="cd02185">
    <property type="entry name" value="AroH"/>
    <property type="match status" value="1"/>
</dbReference>
<evidence type="ECO:0000256" key="2">
    <source>
        <dbReference type="PIRSR" id="PIRSR005965-1"/>
    </source>
</evidence>
<gene>
    <name evidence="4" type="primary">aroH</name>
    <name evidence="4" type="ORF">GCM10010954_04830</name>
</gene>
<dbReference type="RefSeq" id="WP_188375862.1">
    <property type="nucleotide sequence ID" value="NZ_BMEL01000001.1"/>
</dbReference>
<dbReference type="GO" id="GO:0004106">
    <property type="term" value="F:chorismate mutase activity"/>
    <property type="evidence" value="ECO:0007669"/>
    <property type="project" value="UniProtKB-UniRule"/>
</dbReference>
<organism evidence="4 5">
    <name type="scientific">Halobacillus andaensis</name>
    <dbReference type="NCBI Taxonomy" id="1176239"/>
    <lineage>
        <taxon>Bacteria</taxon>
        <taxon>Bacillati</taxon>
        <taxon>Bacillota</taxon>
        <taxon>Bacilli</taxon>
        <taxon>Bacillales</taxon>
        <taxon>Bacillaceae</taxon>
        <taxon>Halobacillus</taxon>
    </lineage>
</organism>
<dbReference type="EC" id="5.4.99.5" evidence="1 3"/>
<dbReference type="AlphaFoldDB" id="A0A917AZ19"/>
<evidence type="ECO:0000256" key="3">
    <source>
        <dbReference type="PROSITE-ProRule" id="PRU00514"/>
    </source>
</evidence>
<reference evidence="4" key="1">
    <citation type="journal article" date="2014" name="Int. J. Syst. Evol. Microbiol.">
        <title>Complete genome sequence of Corynebacterium casei LMG S-19264T (=DSM 44701T), isolated from a smear-ripened cheese.</title>
        <authorList>
            <consortium name="US DOE Joint Genome Institute (JGI-PGF)"/>
            <person name="Walter F."/>
            <person name="Albersmeier A."/>
            <person name="Kalinowski J."/>
            <person name="Ruckert C."/>
        </authorList>
    </citation>
    <scope>NUCLEOTIDE SEQUENCE</scope>
    <source>
        <strain evidence="4">CGMCC 1.12153</strain>
    </source>
</reference>
<dbReference type="NCBIfam" id="TIGR01796">
    <property type="entry name" value="CM_mono_aroH"/>
    <property type="match status" value="1"/>
</dbReference>
<feature type="binding site" evidence="2">
    <location>
        <position position="89"/>
    </location>
    <ligand>
        <name>prephenate</name>
        <dbReference type="ChEBI" id="CHEBI:29934"/>
    </ligand>
</feature>
<dbReference type="GO" id="GO:0008652">
    <property type="term" value="P:amino acid biosynthetic process"/>
    <property type="evidence" value="ECO:0007669"/>
    <property type="project" value="UniProtKB-UniRule"/>
</dbReference>
<keyword evidence="5" id="KW-1185">Reference proteome</keyword>
<dbReference type="PANTHER" id="PTHR21164">
    <property type="entry name" value="CHORISMATE MUTASE"/>
    <property type="match status" value="1"/>
</dbReference>
<dbReference type="SUPFAM" id="SSF55298">
    <property type="entry name" value="YjgF-like"/>
    <property type="match status" value="1"/>
</dbReference>
<dbReference type="PIRSF" id="PIRSF005965">
    <property type="entry name" value="Chor_mut_AroH"/>
    <property type="match status" value="1"/>
</dbReference>